<sequence length="259" mass="27901">MINRLQRIGRWAIGLWLGCGSAFILLFEMLVSLSKLAKRFRLVIMQVYHLGVMSLPIILVSGLFVGMVLSFQGYNMLKLFGGESALGTMVSLSLLRELGPVVTALLFAGRAGSAMASEIGLMKTTEQISSMQMMAVNPVEYIYMPRFLGALIAMPLLAVLFCAVAILGGHFIGVVQLGVDVGSYWNGMQSSVSFEKDILQGVLVKSTSFGLVVALVSVYQGANCYPSAEGIGRATTKTVVIGSLWVLAVNFLLTALFIR</sequence>
<keyword evidence="9 12" id="KW-0812">Transmembrane</keyword>
<dbReference type="AlphaFoldDB" id="A0A6N7EYQ6"/>
<dbReference type="InterPro" id="IPR053408">
    <property type="entry name" value="MlaE_Permease"/>
</dbReference>
<evidence type="ECO:0000256" key="6">
    <source>
        <dbReference type="ARBA" id="ARBA00022448"/>
    </source>
</evidence>
<evidence type="ECO:0000313" key="14">
    <source>
        <dbReference type="Proteomes" id="UP000471298"/>
    </source>
</evidence>
<evidence type="ECO:0000256" key="2">
    <source>
        <dbReference type="ARBA" id="ARBA00004429"/>
    </source>
</evidence>
<dbReference type="PANTHER" id="PTHR30188:SF4">
    <property type="entry name" value="PROTEIN TRIGALACTOSYLDIACYLGLYCEROL 1, CHLOROPLASTIC"/>
    <property type="match status" value="1"/>
</dbReference>
<keyword evidence="14" id="KW-1185">Reference proteome</keyword>
<dbReference type="Proteomes" id="UP000471298">
    <property type="component" value="Unassembled WGS sequence"/>
</dbReference>
<feature type="transmembrane region" description="Helical" evidence="12">
    <location>
        <begin position="239"/>
        <end position="258"/>
    </location>
</feature>
<protein>
    <recommendedName>
        <fullName evidence="5">Intermembrane phospholipid transport system permease protein MlaE</fullName>
    </recommendedName>
</protein>
<evidence type="ECO:0000256" key="1">
    <source>
        <dbReference type="ARBA" id="ARBA00002460"/>
    </source>
</evidence>
<evidence type="ECO:0000256" key="9">
    <source>
        <dbReference type="ARBA" id="ARBA00022692"/>
    </source>
</evidence>
<comment type="subunit">
    <text evidence="4">The complex is composed of two ATP-binding proteins (MlaF), two transmembrane proteins (MlaE), two cytoplasmic solute-binding proteins (MlaB) and six periplasmic solute-binding proteins (MlaD).</text>
</comment>
<evidence type="ECO:0000313" key="13">
    <source>
        <dbReference type="EMBL" id="MPV86685.1"/>
    </source>
</evidence>
<keyword evidence="11 12" id="KW-0472">Membrane</keyword>
<feature type="transmembrane region" description="Helical" evidence="12">
    <location>
        <begin position="12"/>
        <end position="34"/>
    </location>
</feature>
<comment type="caution">
    <text evidence="13">The sequence shown here is derived from an EMBL/GenBank/DDBJ whole genome shotgun (WGS) entry which is preliminary data.</text>
</comment>
<comment type="function">
    <text evidence="1">Part of the ABC transporter complex MlaFEDB, which is involved in a phospholipid transport pathway that maintains lipid asymmetry in the outer membrane by retrograde trafficking of phospholipids from the outer membrane to the inner membrane. Probably responsible for the translocation of the substrate across the membrane.</text>
</comment>
<dbReference type="Pfam" id="PF02405">
    <property type="entry name" value="MlaE"/>
    <property type="match status" value="1"/>
</dbReference>
<comment type="similarity">
    <text evidence="3 12">Belongs to the MlaE permease family.</text>
</comment>
<evidence type="ECO:0000256" key="12">
    <source>
        <dbReference type="RuleBase" id="RU362044"/>
    </source>
</evidence>
<evidence type="ECO:0000256" key="7">
    <source>
        <dbReference type="ARBA" id="ARBA00022475"/>
    </source>
</evidence>
<name>A0A6N7EYQ6_9GAMM</name>
<evidence type="ECO:0000256" key="11">
    <source>
        <dbReference type="ARBA" id="ARBA00023136"/>
    </source>
</evidence>
<dbReference type="InterPro" id="IPR003453">
    <property type="entry name" value="ABC_MlaE_roteobac"/>
</dbReference>
<accession>A0A6N7EYQ6</accession>
<keyword evidence="10 12" id="KW-1133">Transmembrane helix</keyword>
<dbReference type="PANTHER" id="PTHR30188">
    <property type="entry name" value="ABC TRANSPORTER PERMEASE PROTEIN-RELATED"/>
    <property type="match status" value="1"/>
</dbReference>
<dbReference type="GO" id="GO:0005548">
    <property type="term" value="F:phospholipid transporter activity"/>
    <property type="evidence" value="ECO:0007669"/>
    <property type="project" value="TreeGrafter"/>
</dbReference>
<dbReference type="InParanoid" id="A0A6N7EYQ6"/>
<proteinExistence type="inferred from homology"/>
<comment type="subcellular location">
    <subcellularLocation>
        <location evidence="2 12">Cell inner membrane</location>
        <topology evidence="2 12">Multi-pass membrane protein</topology>
    </subcellularLocation>
</comment>
<feature type="transmembrane region" description="Helical" evidence="12">
    <location>
        <begin position="147"/>
        <end position="178"/>
    </location>
</feature>
<feature type="transmembrane region" description="Helical" evidence="12">
    <location>
        <begin position="198"/>
        <end position="219"/>
    </location>
</feature>
<dbReference type="EMBL" id="WHNW01000010">
    <property type="protein sequence ID" value="MPV86685.1"/>
    <property type="molecule type" value="Genomic_DNA"/>
</dbReference>
<evidence type="ECO:0000256" key="3">
    <source>
        <dbReference type="ARBA" id="ARBA00007556"/>
    </source>
</evidence>
<keyword evidence="7" id="KW-1003">Cell membrane</keyword>
<keyword evidence="6" id="KW-0813">Transport</keyword>
<feature type="transmembrane region" description="Helical" evidence="12">
    <location>
        <begin position="46"/>
        <end position="69"/>
    </location>
</feature>
<reference evidence="13 14" key="1">
    <citation type="submission" date="2019-10" db="EMBL/GenBank/DDBJ databases">
        <title>Cardiobacteriales fam. a chemoheterotrophic member of the order Cardiobacteriales, and proposal of Cardiobacteriales fam. nov.</title>
        <authorList>
            <person name="Wang C."/>
        </authorList>
    </citation>
    <scope>NUCLEOTIDE SEQUENCE [LARGE SCALE GENOMIC DNA]</scope>
    <source>
        <strain evidence="13 14">ML27</strain>
    </source>
</reference>
<dbReference type="FunCoup" id="A0A6N7EYQ6">
    <property type="interactions" value="429"/>
</dbReference>
<dbReference type="RefSeq" id="WP_152810679.1">
    <property type="nucleotide sequence ID" value="NZ_WHNW01000010.1"/>
</dbReference>
<dbReference type="InterPro" id="IPR030802">
    <property type="entry name" value="Permease_MalE"/>
</dbReference>
<gene>
    <name evidence="13" type="primary">mlaE</name>
    <name evidence="13" type="ORF">GCU85_08105</name>
</gene>
<evidence type="ECO:0000256" key="8">
    <source>
        <dbReference type="ARBA" id="ARBA00022519"/>
    </source>
</evidence>
<dbReference type="GO" id="GO:0043190">
    <property type="term" value="C:ATP-binding cassette (ABC) transporter complex"/>
    <property type="evidence" value="ECO:0007669"/>
    <property type="project" value="InterPro"/>
</dbReference>
<organism evidence="13 14">
    <name type="scientific">Ostreibacterium oceani</name>
    <dbReference type="NCBI Taxonomy" id="2654998"/>
    <lineage>
        <taxon>Bacteria</taxon>
        <taxon>Pseudomonadati</taxon>
        <taxon>Pseudomonadota</taxon>
        <taxon>Gammaproteobacteria</taxon>
        <taxon>Cardiobacteriales</taxon>
        <taxon>Ostreibacteriaceae</taxon>
        <taxon>Ostreibacterium</taxon>
    </lineage>
</organism>
<dbReference type="NCBIfam" id="NF033619">
    <property type="entry name" value="perm_MlaE_1"/>
    <property type="match status" value="1"/>
</dbReference>
<keyword evidence="8 12" id="KW-0997">Cell inner membrane</keyword>
<evidence type="ECO:0000256" key="4">
    <source>
        <dbReference type="ARBA" id="ARBA00011380"/>
    </source>
</evidence>
<evidence type="ECO:0000256" key="5">
    <source>
        <dbReference type="ARBA" id="ARBA00020857"/>
    </source>
</evidence>
<dbReference type="NCBIfam" id="TIGR00056">
    <property type="entry name" value="MlaE family lipid ABC transporter permease subunit"/>
    <property type="match status" value="1"/>
</dbReference>
<evidence type="ECO:0000256" key="10">
    <source>
        <dbReference type="ARBA" id="ARBA00022989"/>
    </source>
</evidence>